<protein>
    <submittedName>
        <fullName evidence="1">Acyl-:glycerol-3-phosphate acyltransferase</fullName>
    </submittedName>
</protein>
<reference evidence="1 2" key="1">
    <citation type="submission" date="2019-03" db="EMBL/GenBank/DDBJ databases">
        <title>An improved genome assembly of the fluke Schistosoma japonicum.</title>
        <authorList>
            <person name="Hu W."/>
            <person name="Luo F."/>
            <person name="Yin M."/>
            <person name="Mo X."/>
            <person name="Sun C."/>
            <person name="Wu Q."/>
            <person name="Zhu B."/>
            <person name="Xiang M."/>
            <person name="Wang J."/>
            <person name="Wang Y."/>
            <person name="Zhang T."/>
            <person name="Xu B."/>
            <person name="Zheng H."/>
            <person name="Feng Z."/>
        </authorList>
    </citation>
    <scope>NUCLEOTIDE SEQUENCE [LARGE SCALE GENOMIC DNA]</scope>
    <source>
        <strain evidence="1">HuSjv2</strain>
        <tissue evidence="1">Worms</tissue>
    </source>
</reference>
<evidence type="ECO:0000313" key="2">
    <source>
        <dbReference type="Proteomes" id="UP000311919"/>
    </source>
</evidence>
<sequence>MRFSSPKCQILLQKWSTSSPRLVIGSEVVEYIDHHFIHLGSLITHDGSVTDEMSPQILNARLTFINLRHLWRGRDIRLSTKDQVYSTSVHCVSMYVCKTWTMKIEDMRRSQVIDHTNLCSIIHI</sequence>
<evidence type="ECO:0000313" key="1">
    <source>
        <dbReference type="EMBL" id="TNN08347.1"/>
    </source>
</evidence>
<gene>
    <name evidence="1" type="ORF">EWB00_007114</name>
</gene>
<keyword evidence="2" id="KW-1185">Reference proteome</keyword>
<organism evidence="1 2">
    <name type="scientific">Schistosoma japonicum</name>
    <name type="common">Blood fluke</name>
    <dbReference type="NCBI Taxonomy" id="6182"/>
    <lineage>
        <taxon>Eukaryota</taxon>
        <taxon>Metazoa</taxon>
        <taxon>Spiralia</taxon>
        <taxon>Lophotrochozoa</taxon>
        <taxon>Platyhelminthes</taxon>
        <taxon>Trematoda</taxon>
        <taxon>Digenea</taxon>
        <taxon>Strigeidida</taxon>
        <taxon>Schistosomatoidea</taxon>
        <taxon>Schistosomatidae</taxon>
        <taxon>Schistosoma</taxon>
    </lineage>
</organism>
<dbReference type="PANTHER" id="PTHR47027:SF20">
    <property type="entry name" value="REVERSE TRANSCRIPTASE-LIKE PROTEIN WITH RNA-DIRECTED DNA POLYMERASE DOMAIN"/>
    <property type="match status" value="1"/>
</dbReference>
<dbReference type="AlphaFoldDB" id="A0A4Z2CVS4"/>
<proteinExistence type="predicted"/>
<dbReference type="GO" id="GO:0016746">
    <property type="term" value="F:acyltransferase activity"/>
    <property type="evidence" value="ECO:0007669"/>
    <property type="project" value="UniProtKB-KW"/>
</dbReference>
<dbReference type="EMBL" id="SKCS01000410">
    <property type="protein sequence ID" value="TNN08347.1"/>
    <property type="molecule type" value="Genomic_DNA"/>
</dbReference>
<dbReference type="PANTHER" id="PTHR47027">
    <property type="entry name" value="REVERSE TRANSCRIPTASE DOMAIN-CONTAINING PROTEIN"/>
    <property type="match status" value="1"/>
</dbReference>
<accession>A0A4Z2CVS4</accession>
<keyword evidence="1" id="KW-0808">Transferase</keyword>
<name>A0A4Z2CVS4_SCHJA</name>
<comment type="caution">
    <text evidence="1">The sequence shown here is derived from an EMBL/GenBank/DDBJ whole genome shotgun (WGS) entry which is preliminary data.</text>
</comment>
<dbReference type="OrthoDB" id="425681at2759"/>
<keyword evidence="1" id="KW-0012">Acyltransferase</keyword>
<dbReference type="Proteomes" id="UP000311919">
    <property type="component" value="Unassembled WGS sequence"/>
</dbReference>